<comment type="catalytic activity">
    <reaction evidence="4">
        <text>a long-chain fatty acyl-CoA + 2 NADPH + 2 H(+) = a long-chain primary fatty alcohol + 2 NADP(+) + CoA</text>
        <dbReference type="Rhea" id="RHEA:52716"/>
        <dbReference type="ChEBI" id="CHEBI:15378"/>
        <dbReference type="ChEBI" id="CHEBI:57287"/>
        <dbReference type="ChEBI" id="CHEBI:57783"/>
        <dbReference type="ChEBI" id="CHEBI:58349"/>
        <dbReference type="ChEBI" id="CHEBI:77396"/>
        <dbReference type="ChEBI" id="CHEBI:83139"/>
        <dbReference type="EC" id="1.2.1.84"/>
    </reaction>
</comment>
<feature type="domain" description="Fatty acyl-CoA reductase C-terminal" evidence="5">
    <location>
        <begin position="314"/>
        <end position="404"/>
    </location>
</feature>
<keyword evidence="2 4" id="KW-0444">Lipid biosynthesis</keyword>
<dbReference type="Pfam" id="PF07993">
    <property type="entry name" value="NAD_binding_4"/>
    <property type="match status" value="2"/>
</dbReference>
<gene>
    <name evidence="7" type="ORF">GH714_015827</name>
</gene>
<dbReference type="InterPro" id="IPR033640">
    <property type="entry name" value="FAR_C"/>
</dbReference>
<comment type="function">
    <text evidence="4">Catalyzes the reduction of fatty acyl-CoA to fatty alcohols.</text>
</comment>
<keyword evidence="8" id="KW-1185">Reference proteome</keyword>
<dbReference type="InterPro" id="IPR026055">
    <property type="entry name" value="FAR"/>
</dbReference>
<dbReference type="GO" id="GO:0102965">
    <property type="term" value="F:alcohol-forming long-chain fatty acyl-CoA reductase activity"/>
    <property type="evidence" value="ECO:0007669"/>
    <property type="project" value="UniProtKB-EC"/>
</dbReference>
<evidence type="ECO:0000259" key="5">
    <source>
        <dbReference type="Pfam" id="PF03015"/>
    </source>
</evidence>
<dbReference type="PANTHER" id="PTHR11011">
    <property type="entry name" value="MALE STERILITY PROTEIN 2-RELATED"/>
    <property type="match status" value="1"/>
</dbReference>
<evidence type="ECO:0000256" key="2">
    <source>
        <dbReference type="ARBA" id="ARBA00022516"/>
    </source>
</evidence>
<dbReference type="GO" id="GO:0080019">
    <property type="term" value="F:alcohol-forming very long-chain fatty acyl-CoA reductase activity"/>
    <property type="evidence" value="ECO:0007669"/>
    <property type="project" value="InterPro"/>
</dbReference>
<dbReference type="EMBL" id="JAAGAX010000010">
    <property type="protein sequence ID" value="KAF2300792.1"/>
    <property type="molecule type" value="Genomic_DNA"/>
</dbReference>
<feature type="domain" description="Thioester reductase (TE)" evidence="6">
    <location>
        <begin position="17"/>
        <end position="164"/>
    </location>
</feature>
<dbReference type="GO" id="GO:0035336">
    <property type="term" value="P:long-chain fatty-acyl-CoA metabolic process"/>
    <property type="evidence" value="ECO:0007669"/>
    <property type="project" value="TreeGrafter"/>
</dbReference>
<evidence type="ECO:0000313" key="7">
    <source>
        <dbReference type="EMBL" id="KAF2300792.1"/>
    </source>
</evidence>
<dbReference type="GO" id="GO:0010345">
    <property type="term" value="P:suberin biosynthetic process"/>
    <property type="evidence" value="ECO:0007669"/>
    <property type="project" value="TreeGrafter"/>
</dbReference>
<evidence type="ECO:0000256" key="4">
    <source>
        <dbReference type="RuleBase" id="RU363097"/>
    </source>
</evidence>
<evidence type="ECO:0000256" key="1">
    <source>
        <dbReference type="ARBA" id="ARBA00005928"/>
    </source>
</evidence>
<dbReference type="InterPro" id="IPR013120">
    <property type="entry name" value="FAR_NAD-bd"/>
</dbReference>
<evidence type="ECO:0000313" key="8">
    <source>
        <dbReference type="Proteomes" id="UP000467840"/>
    </source>
</evidence>
<comment type="similarity">
    <text evidence="1 4">Belongs to the fatty acyl-CoA reductase family.</text>
</comment>
<dbReference type="Proteomes" id="UP000467840">
    <property type="component" value="Chromosome 4"/>
</dbReference>
<protein>
    <recommendedName>
        <fullName evidence="4">Fatty acyl-CoA reductase</fullName>
        <ecNumber evidence="4">1.2.1.84</ecNumber>
    </recommendedName>
</protein>
<keyword evidence="3 4" id="KW-0443">Lipid metabolism</keyword>
<accession>A0A6A6LHB5</accession>
<sequence>MEFGSILQFLENKNLFVTGVTGFLSKIFVEKILRVQPNVKKLYLLRASDATSASHRFHNEVIRKDLYRVAKEKLGANFDAIISKKINIISGDICYEDLGIKDSSLREEMKNELDIVLNFAATTRFDERYDIAFGTNTIGAKNVMCFAKLCLKLKLFVHISTGHLKENLPLVIIRPSMITSTYKEPFPGWIEGARTIDALTLSYGKGRLTFFVAGPALIIDVIPGDMVVNAIIVAMVAHANQPCDEVIYHVGSSVRNPIRCSSFKDYLIRHFTKKPWINQNGKPVKVVSKPTMLNCVSNFQRFIRIRYLPLLKGLKLANIISCQSFQGTYSNLSRRIKLVKRLVELYQPYLFFHGIFDDFNLDKLRTAAEENGIETDIFLMDPKLIDWDDYFLNTHIPGMVKYVF</sequence>
<proteinExistence type="inferred from homology"/>
<reference evidence="7 8" key="1">
    <citation type="journal article" date="2020" name="Mol. Plant">
        <title>The Chromosome-Based Rubber Tree Genome Provides New Insights into Spurge Genome Evolution and Rubber Biosynthesis.</title>
        <authorList>
            <person name="Liu J."/>
            <person name="Shi C."/>
            <person name="Shi C.C."/>
            <person name="Li W."/>
            <person name="Zhang Q.J."/>
            <person name="Zhang Y."/>
            <person name="Li K."/>
            <person name="Lu H.F."/>
            <person name="Shi C."/>
            <person name="Zhu S.T."/>
            <person name="Xiao Z.Y."/>
            <person name="Nan H."/>
            <person name="Yue Y."/>
            <person name="Zhu X.G."/>
            <person name="Wu Y."/>
            <person name="Hong X.N."/>
            <person name="Fan G.Y."/>
            <person name="Tong Y."/>
            <person name="Zhang D."/>
            <person name="Mao C.L."/>
            <person name="Liu Y.L."/>
            <person name="Hao S.J."/>
            <person name="Liu W.Q."/>
            <person name="Lv M.Q."/>
            <person name="Zhang H.B."/>
            <person name="Liu Y."/>
            <person name="Hu-Tang G.R."/>
            <person name="Wang J.P."/>
            <person name="Wang J.H."/>
            <person name="Sun Y.H."/>
            <person name="Ni S.B."/>
            <person name="Chen W.B."/>
            <person name="Zhang X.C."/>
            <person name="Jiao Y.N."/>
            <person name="Eichler E.E."/>
            <person name="Li G.H."/>
            <person name="Liu X."/>
            <person name="Gao L.Z."/>
        </authorList>
    </citation>
    <scope>NUCLEOTIDE SEQUENCE [LARGE SCALE GENOMIC DNA]</scope>
    <source>
        <strain evidence="8">cv. GT1</strain>
        <tissue evidence="7">Leaf</tissue>
    </source>
</reference>
<keyword evidence="4" id="KW-0560">Oxidoreductase</keyword>
<evidence type="ECO:0000256" key="3">
    <source>
        <dbReference type="ARBA" id="ARBA00023098"/>
    </source>
</evidence>
<keyword evidence="4" id="KW-0521">NADP</keyword>
<dbReference type="SUPFAM" id="SSF51735">
    <property type="entry name" value="NAD(P)-binding Rossmann-fold domains"/>
    <property type="match status" value="1"/>
</dbReference>
<comment type="caution">
    <text evidence="7">The sequence shown here is derived from an EMBL/GenBank/DDBJ whole genome shotgun (WGS) entry which is preliminary data.</text>
</comment>
<dbReference type="Gene3D" id="3.40.50.720">
    <property type="entry name" value="NAD(P)-binding Rossmann-like Domain"/>
    <property type="match status" value="2"/>
</dbReference>
<name>A0A6A6LHB5_HEVBR</name>
<dbReference type="EC" id="1.2.1.84" evidence="4"/>
<dbReference type="PANTHER" id="PTHR11011:SF99">
    <property type="entry name" value="FATTY ACYL-COA REDUCTASE 3"/>
    <property type="match status" value="1"/>
</dbReference>
<organism evidence="7 8">
    <name type="scientific">Hevea brasiliensis</name>
    <name type="common">Para rubber tree</name>
    <name type="synonym">Siphonia brasiliensis</name>
    <dbReference type="NCBI Taxonomy" id="3981"/>
    <lineage>
        <taxon>Eukaryota</taxon>
        <taxon>Viridiplantae</taxon>
        <taxon>Streptophyta</taxon>
        <taxon>Embryophyta</taxon>
        <taxon>Tracheophyta</taxon>
        <taxon>Spermatophyta</taxon>
        <taxon>Magnoliopsida</taxon>
        <taxon>eudicotyledons</taxon>
        <taxon>Gunneridae</taxon>
        <taxon>Pentapetalae</taxon>
        <taxon>rosids</taxon>
        <taxon>fabids</taxon>
        <taxon>Malpighiales</taxon>
        <taxon>Euphorbiaceae</taxon>
        <taxon>Crotonoideae</taxon>
        <taxon>Micrandreae</taxon>
        <taxon>Hevea</taxon>
    </lineage>
</organism>
<dbReference type="InterPro" id="IPR036291">
    <property type="entry name" value="NAD(P)-bd_dom_sf"/>
</dbReference>
<feature type="domain" description="Thioester reductase (TE)" evidence="6">
    <location>
        <begin position="165"/>
        <end position="231"/>
    </location>
</feature>
<dbReference type="CDD" id="cd09071">
    <property type="entry name" value="FAR_C"/>
    <property type="match status" value="1"/>
</dbReference>
<evidence type="ECO:0000259" key="6">
    <source>
        <dbReference type="Pfam" id="PF07993"/>
    </source>
</evidence>
<dbReference type="AlphaFoldDB" id="A0A6A6LHB5"/>
<dbReference type="Pfam" id="PF03015">
    <property type="entry name" value="Sterile"/>
    <property type="match status" value="1"/>
</dbReference>
<dbReference type="CDD" id="cd05236">
    <property type="entry name" value="FAR-N_SDR_e"/>
    <property type="match status" value="1"/>
</dbReference>